<protein>
    <submittedName>
        <fullName evidence="7">Mismatch repair protein 5</fullName>
    </submittedName>
</protein>
<evidence type="ECO:0000256" key="2">
    <source>
        <dbReference type="ARBA" id="ARBA00022741"/>
    </source>
</evidence>
<dbReference type="CDD" id="cd03281">
    <property type="entry name" value="ABC_MSH5_euk"/>
    <property type="match status" value="1"/>
</dbReference>
<dbReference type="InterPro" id="IPR036187">
    <property type="entry name" value="DNA_mismatch_repair_MutS_sf"/>
</dbReference>
<dbReference type="PANTHER" id="PTHR11361:SF20">
    <property type="entry name" value="MUTS PROTEIN HOMOLOG 5"/>
    <property type="match status" value="1"/>
</dbReference>
<dbReference type="SMART" id="SM00534">
    <property type="entry name" value="MUTSac"/>
    <property type="match status" value="1"/>
</dbReference>
<dbReference type="EMBL" id="JBBWRZ010000003">
    <property type="protein sequence ID" value="KAK8239961.1"/>
    <property type="molecule type" value="Genomic_DNA"/>
</dbReference>
<dbReference type="SUPFAM" id="SSF52540">
    <property type="entry name" value="P-loop containing nucleoside triphosphate hydrolases"/>
    <property type="match status" value="1"/>
</dbReference>
<evidence type="ECO:0000313" key="8">
    <source>
        <dbReference type="Proteomes" id="UP001492380"/>
    </source>
</evidence>
<gene>
    <name evidence="7" type="ORF">HDK90DRAFT_169074</name>
</gene>
<accession>A0ABR1YVP8</accession>
<comment type="caution">
    <text evidence="7">The sequence shown here is derived from an EMBL/GenBank/DDBJ whole genome shotgun (WGS) entry which is preliminary data.</text>
</comment>
<keyword evidence="8" id="KW-1185">Reference proteome</keyword>
<evidence type="ECO:0000256" key="4">
    <source>
        <dbReference type="ARBA" id="ARBA00023125"/>
    </source>
</evidence>
<reference evidence="7 8" key="1">
    <citation type="submission" date="2024-04" db="EMBL/GenBank/DDBJ databases">
        <title>Phyllosticta paracitricarpa is synonymous to the EU quarantine fungus P. citricarpa based on phylogenomic analyses.</title>
        <authorList>
            <consortium name="Lawrence Berkeley National Laboratory"/>
            <person name="Van Ingen-Buijs V.A."/>
            <person name="Van Westerhoven A.C."/>
            <person name="Haridas S."/>
            <person name="Skiadas P."/>
            <person name="Martin F."/>
            <person name="Groenewald J.Z."/>
            <person name="Crous P.W."/>
            <person name="Seidl M.F."/>
        </authorList>
    </citation>
    <scope>NUCLEOTIDE SEQUENCE [LARGE SCALE GENOMIC DNA]</scope>
    <source>
        <strain evidence="7 8">CBS 123374</strain>
    </source>
</reference>
<evidence type="ECO:0000256" key="5">
    <source>
        <dbReference type="SAM" id="MobiDB-lite"/>
    </source>
</evidence>
<dbReference type="Gene3D" id="3.40.50.300">
    <property type="entry name" value="P-loop containing nucleotide triphosphate hydrolases"/>
    <property type="match status" value="1"/>
</dbReference>
<feature type="domain" description="DNA mismatch repair proteins mutS family" evidence="6">
    <location>
        <begin position="607"/>
        <end position="623"/>
    </location>
</feature>
<keyword evidence="3" id="KW-0067">ATP-binding</keyword>
<evidence type="ECO:0000256" key="1">
    <source>
        <dbReference type="ARBA" id="ARBA00006271"/>
    </source>
</evidence>
<evidence type="ECO:0000256" key="3">
    <source>
        <dbReference type="ARBA" id="ARBA00022840"/>
    </source>
</evidence>
<comment type="similarity">
    <text evidence="1">Belongs to the DNA mismatch repair MutS family.</text>
</comment>
<dbReference type="InterPro" id="IPR007696">
    <property type="entry name" value="DNA_mismatch_repair_MutS_core"/>
</dbReference>
<sequence>MLDIRPASEFAYESAKNKLVNLNIGADRGPNVTFTVPGDIQTADIVNDTDVARQQNLLRLEGWVDMDCKVTTGCAGAVLAYLQRRRANAFLPGNPAGNALFRVSQIVMFTLQGHMFLNMNTLLSLQIMQSESHPHSHNQGPTKASSGSKEGLSIYGLFHHLARTPQGKVLLRQYFLRPSTDLNVINQRLYSISVFLRPDNSTVMDNLTSILKRVKNMRVVMVNLRKGVNAGSGKKMGITSGIWTTIRLFAYHALKIMDAFREMHGAETLPICRKIFDRFDGYDLGQVGKKISEVIDFDQSAEQHRTVVLAGVDERLDNMKSTYDGIEHLLSQVARQIADEVPEVLGANINVIFFPQIGFLTTVPIDPETQSSLYEGPIEEPWERMFTSEQIAYFKNDKMREMDQHFGDVHGLICDREIEITHELAQEVLEYEGLLATTSDICAELDVLLALAKGAQMYKLTKPKVTQRNVVKIEGGRHLLQELTVPSYVANGTNLVGFTEYEEHGSSPSMSGQDTDRRSIDDADGPDMLIMTGPNYSGKSVYMKQVALIVYMAHIGSFVPAESAQIGLTDKILTRIATRESVSRMQSAFMIDLQQISVALSLATPRSLIIIDEFGKGTESSDGAGLMAGVLSHLLHRGPRARPKVLAATHFHEIFEHGFIEASPHLHFAHMQVRVDEEADAVEDQITYLYNLRPGRSTQSFGSACAENNGISKEVVRRAEELILLALNGEDLVAACAVMPEEEAEELQEAERVARAFLAVDFDDDDGHEGRSTRSILDDVLTMTTTTDSLSDRRTGTASTTTMYEERAF</sequence>
<evidence type="ECO:0000259" key="6">
    <source>
        <dbReference type="PROSITE" id="PS00486"/>
    </source>
</evidence>
<keyword evidence="2" id="KW-0547">Nucleotide-binding</keyword>
<dbReference type="Pfam" id="PF05192">
    <property type="entry name" value="MutS_III"/>
    <property type="match status" value="1"/>
</dbReference>
<dbReference type="PIRSF" id="PIRSF005813">
    <property type="entry name" value="MSH2"/>
    <property type="match status" value="1"/>
</dbReference>
<dbReference type="SUPFAM" id="SSF48334">
    <property type="entry name" value="DNA repair protein MutS, domain III"/>
    <property type="match status" value="1"/>
</dbReference>
<dbReference type="PANTHER" id="PTHR11361">
    <property type="entry name" value="DNA MISMATCH REPAIR PROTEIN MUTS FAMILY MEMBER"/>
    <property type="match status" value="1"/>
</dbReference>
<dbReference type="Proteomes" id="UP001492380">
    <property type="component" value="Unassembled WGS sequence"/>
</dbReference>
<dbReference type="Gene3D" id="1.10.1420.10">
    <property type="match status" value="1"/>
</dbReference>
<dbReference type="PROSITE" id="PS00486">
    <property type="entry name" value="DNA_MISMATCH_REPAIR_2"/>
    <property type="match status" value="1"/>
</dbReference>
<proteinExistence type="inferred from homology"/>
<dbReference type="InterPro" id="IPR000432">
    <property type="entry name" value="DNA_mismatch_repair_MutS_C"/>
</dbReference>
<dbReference type="InterPro" id="IPR011184">
    <property type="entry name" value="DNA_mismatch_repair_Msh2"/>
</dbReference>
<dbReference type="Pfam" id="PF00488">
    <property type="entry name" value="MutS_V"/>
    <property type="match status" value="1"/>
</dbReference>
<dbReference type="SMART" id="SM00533">
    <property type="entry name" value="MUTSd"/>
    <property type="match status" value="1"/>
</dbReference>
<keyword evidence="4" id="KW-0238">DNA-binding</keyword>
<dbReference type="InterPro" id="IPR027417">
    <property type="entry name" value="P-loop_NTPase"/>
</dbReference>
<name>A0ABR1YVP8_9PEZI</name>
<organism evidence="7 8">
    <name type="scientific">Phyllosticta capitalensis</name>
    <dbReference type="NCBI Taxonomy" id="121624"/>
    <lineage>
        <taxon>Eukaryota</taxon>
        <taxon>Fungi</taxon>
        <taxon>Dikarya</taxon>
        <taxon>Ascomycota</taxon>
        <taxon>Pezizomycotina</taxon>
        <taxon>Dothideomycetes</taxon>
        <taxon>Dothideomycetes incertae sedis</taxon>
        <taxon>Botryosphaeriales</taxon>
        <taxon>Phyllostictaceae</taxon>
        <taxon>Phyllosticta</taxon>
    </lineage>
</organism>
<feature type="region of interest" description="Disordered" evidence="5">
    <location>
        <begin position="788"/>
        <end position="809"/>
    </location>
</feature>
<feature type="region of interest" description="Disordered" evidence="5">
    <location>
        <begin position="501"/>
        <end position="526"/>
    </location>
</feature>
<evidence type="ECO:0000313" key="7">
    <source>
        <dbReference type="EMBL" id="KAK8239961.1"/>
    </source>
</evidence>
<dbReference type="InterPro" id="IPR045076">
    <property type="entry name" value="MutS"/>
</dbReference>